<dbReference type="Proteomes" id="UP000779508">
    <property type="component" value="Unassembled WGS sequence"/>
</dbReference>
<comment type="cofactor">
    <cofactor evidence="1">
        <name>pyridoxal 5'-phosphate</name>
        <dbReference type="ChEBI" id="CHEBI:597326"/>
    </cofactor>
</comment>
<sequence length="450" mass="50661">MEYINSFYHFRDLVVGVDTNIPLTDQTYTTAINFDNAATTPPFNHVMNEIVKFSPWYSSIHRGAGYKSQVSSKLYDDARNVIAEFVGANIDHHSIIFVKNATEAINKLSNKLLPLYKDGVVLSTCMEHHSNDLPWRGKYKMDYISIDKYGQLSMEDLKSKLVKYDGKVRLVTVTGASNVTGYINPIHKIAELAHSHGSKILVDGAQLVPHAPVDMKSFDSPEHIDYLVFSGHKMYAPFGTGVLIGPKATFMKSPPDYPGGGTVKIVTHDHIEWLDPPEREEAGTPNIMGVLAITGAIKLLNELGMHNIENYERMLTDHAIDSLQNIPYVELYHNPIKRGESVSIIPFNIKGLHHSIVANILSHEFGIAVRNGCFCAQPYIQRLLNISPEDTKKYIGNSNLPIPGMVRISFGIYNTIEEINTLVKALYHISLNRKFYFERYKKDLYSSFLN</sequence>
<accession>A0ABS6G1H9</accession>
<protein>
    <submittedName>
        <fullName evidence="6">Aminotransferase class V-fold PLP-dependent enzyme</fullName>
    </submittedName>
</protein>
<feature type="domain" description="Aminotransferase class V" evidence="5">
    <location>
        <begin position="32"/>
        <end position="422"/>
    </location>
</feature>
<comment type="similarity">
    <text evidence="4">Belongs to the class-V pyridoxal-phosphate-dependent aminotransferase family.</text>
</comment>
<comment type="catalytic activity">
    <reaction evidence="3">
        <text>(sulfur carrier)-H + L-cysteine = (sulfur carrier)-SH + L-alanine</text>
        <dbReference type="Rhea" id="RHEA:43892"/>
        <dbReference type="Rhea" id="RHEA-COMP:14737"/>
        <dbReference type="Rhea" id="RHEA-COMP:14739"/>
        <dbReference type="ChEBI" id="CHEBI:29917"/>
        <dbReference type="ChEBI" id="CHEBI:35235"/>
        <dbReference type="ChEBI" id="CHEBI:57972"/>
        <dbReference type="ChEBI" id="CHEBI:64428"/>
        <dbReference type="EC" id="2.8.1.7"/>
    </reaction>
</comment>
<gene>
    <name evidence="6" type="ORF">KQI88_07370</name>
</gene>
<dbReference type="GO" id="GO:0008483">
    <property type="term" value="F:transaminase activity"/>
    <property type="evidence" value="ECO:0007669"/>
    <property type="project" value="UniProtKB-KW"/>
</dbReference>
<organism evidence="6 7">
    <name type="scientific">Alkaliphilus flagellatus</name>
    <dbReference type="NCBI Taxonomy" id="2841507"/>
    <lineage>
        <taxon>Bacteria</taxon>
        <taxon>Bacillati</taxon>
        <taxon>Bacillota</taxon>
        <taxon>Clostridia</taxon>
        <taxon>Peptostreptococcales</taxon>
        <taxon>Natronincolaceae</taxon>
        <taxon>Alkaliphilus</taxon>
    </lineage>
</organism>
<keyword evidence="6" id="KW-0032">Aminotransferase</keyword>
<dbReference type="PROSITE" id="PS00595">
    <property type="entry name" value="AA_TRANSFER_CLASS_5"/>
    <property type="match status" value="1"/>
</dbReference>
<proteinExistence type="inferred from homology"/>
<keyword evidence="7" id="KW-1185">Reference proteome</keyword>
<keyword evidence="2" id="KW-0663">Pyridoxal phosphate</keyword>
<evidence type="ECO:0000256" key="1">
    <source>
        <dbReference type="ARBA" id="ARBA00001933"/>
    </source>
</evidence>
<dbReference type="EMBL" id="JAHLQK010000002">
    <property type="protein sequence ID" value="MBU5676233.1"/>
    <property type="molecule type" value="Genomic_DNA"/>
</dbReference>
<evidence type="ECO:0000256" key="3">
    <source>
        <dbReference type="ARBA" id="ARBA00050776"/>
    </source>
</evidence>
<evidence type="ECO:0000256" key="2">
    <source>
        <dbReference type="ARBA" id="ARBA00022898"/>
    </source>
</evidence>
<evidence type="ECO:0000259" key="5">
    <source>
        <dbReference type="Pfam" id="PF00266"/>
    </source>
</evidence>
<dbReference type="Pfam" id="PF00266">
    <property type="entry name" value="Aminotran_5"/>
    <property type="match status" value="1"/>
</dbReference>
<dbReference type="InterPro" id="IPR020578">
    <property type="entry name" value="Aminotrans_V_PyrdxlP_BS"/>
</dbReference>
<evidence type="ECO:0000256" key="4">
    <source>
        <dbReference type="RuleBase" id="RU004075"/>
    </source>
</evidence>
<name>A0ABS6G1H9_9FIRM</name>
<reference evidence="6 7" key="1">
    <citation type="submission" date="2021-06" db="EMBL/GenBank/DDBJ databases">
        <authorList>
            <person name="Sun Q."/>
            <person name="Li D."/>
        </authorList>
    </citation>
    <scope>NUCLEOTIDE SEQUENCE [LARGE SCALE GENOMIC DNA]</scope>
    <source>
        <strain evidence="6 7">MSJ-5</strain>
    </source>
</reference>
<dbReference type="RefSeq" id="WP_216415796.1">
    <property type="nucleotide sequence ID" value="NZ_JAHLQK010000002.1"/>
</dbReference>
<evidence type="ECO:0000313" key="6">
    <source>
        <dbReference type="EMBL" id="MBU5676233.1"/>
    </source>
</evidence>
<comment type="caution">
    <text evidence="6">The sequence shown here is derived from an EMBL/GenBank/DDBJ whole genome shotgun (WGS) entry which is preliminary data.</text>
</comment>
<dbReference type="InterPro" id="IPR000192">
    <property type="entry name" value="Aminotrans_V_dom"/>
</dbReference>
<dbReference type="PANTHER" id="PTHR43586">
    <property type="entry name" value="CYSTEINE DESULFURASE"/>
    <property type="match status" value="1"/>
</dbReference>
<dbReference type="PANTHER" id="PTHR43586:SF8">
    <property type="entry name" value="CYSTEINE DESULFURASE 1, CHLOROPLASTIC"/>
    <property type="match status" value="1"/>
</dbReference>
<keyword evidence="6" id="KW-0808">Transferase</keyword>
<evidence type="ECO:0000313" key="7">
    <source>
        <dbReference type="Proteomes" id="UP000779508"/>
    </source>
</evidence>